<protein>
    <submittedName>
        <fullName evidence="2">Uncharacterized protein</fullName>
    </submittedName>
</protein>
<organism evidence="1 2">
    <name type="scientific">Heterorhabditis bacteriophora</name>
    <name type="common">Entomopathogenic nematode worm</name>
    <dbReference type="NCBI Taxonomy" id="37862"/>
    <lineage>
        <taxon>Eukaryota</taxon>
        <taxon>Metazoa</taxon>
        <taxon>Ecdysozoa</taxon>
        <taxon>Nematoda</taxon>
        <taxon>Chromadorea</taxon>
        <taxon>Rhabditida</taxon>
        <taxon>Rhabditina</taxon>
        <taxon>Rhabditomorpha</taxon>
        <taxon>Strongyloidea</taxon>
        <taxon>Heterorhabditidae</taxon>
        <taxon>Heterorhabditis</taxon>
    </lineage>
</organism>
<dbReference type="WBParaSite" id="Hba_02139">
    <property type="protein sequence ID" value="Hba_02139"/>
    <property type="gene ID" value="Hba_02139"/>
</dbReference>
<dbReference type="Proteomes" id="UP000095283">
    <property type="component" value="Unplaced"/>
</dbReference>
<dbReference type="AlphaFoldDB" id="A0A1I7WBQ3"/>
<sequence>MLIPQKMLKRHHCSFIPLSPGKNFEV</sequence>
<evidence type="ECO:0000313" key="2">
    <source>
        <dbReference type="WBParaSite" id="Hba_02139"/>
    </source>
</evidence>
<evidence type="ECO:0000313" key="1">
    <source>
        <dbReference type="Proteomes" id="UP000095283"/>
    </source>
</evidence>
<keyword evidence="1" id="KW-1185">Reference proteome</keyword>
<reference evidence="2" key="1">
    <citation type="submission" date="2016-11" db="UniProtKB">
        <authorList>
            <consortium name="WormBaseParasite"/>
        </authorList>
    </citation>
    <scope>IDENTIFICATION</scope>
</reference>
<proteinExistence type="predicted"/>
<accession>A0A1I7WBQ3</accession>
<name>A0A1I7WBQ3_HETBA</name>